<name>A0AAD9Q6Z8_ACRCE</name>
<gene>
    <name evidence="2" type="ORF">P5673_022371</name>
</gene>
<organism evidence="2 3">
    <name type="scientific">Acropora cervicornis</name>
    <name type="common">Staghorn coral</name>
    <dbReference type="NCBI Taxonomy" id="6130"/>
    <lineage>
        <taxon>Eukaryota</taxon>
        <taxon>Metazoa</taxon>
        <taxon>Cnidaria</taxon>
        <taxon>Anthozoa</taxon>
        <taxon>Hexacorallia</taxon>
        <taxon>Scleractinia</taxon>
        <taxon>Astrocoeniina</taxon>
        <taxon>Acroporidae</taxon>
        <taxon>Acropora</taxon>
    </lineage>
</organism>
<evidence type="ECO:0000313" key="2">
    <source>
        <dbReference type="EMBL" id="KAK2555778.1"/>
    </source>
</evidence>
<feature type="compositionally biased region" description="Polar residues" evidence="1">
    <location>
        <begin position="59"/>
        <end position="70"/>
    </location>
</feature>
<accession>A0AAD9Q6Z8</accession>
<proteinExistence type="predicted"/>
<keyword evidence="3" id="KW-1185">Reference proteome</keyword>
<sequence>MEDTGYPVLEFAEAPFFISQILSKLDTKDNSDFGSVMKREENEETVSNLIAWLHQEASIHSQGEASTVSQRKNESRREKGSKKTENNATNSEKTDYETCPLDNKTQHHLAACPKFQN</sequence>
<feature type="region of interest" description="Disordered" evidence="1">
    <location>
        <begin position="59"/>
        <end position="100"/>
    </location>
</feature>
<reference evidence="2" key="2">
    <citation type="journal article" date="2023" name="Science">
        <title>Genomic signatures of disease resistance in endangered staghorn corals.</title>
        <authorList>
            <person name="Vollmer S.V."/>
            <person name="Selwyn J.D."/>
            <person name="Despard B.A."/>
            <person name="Roesel C.L."/>
        </authorList>
    </citation>
    <scope>NUCLEOTIDE SEQUENCE</scope>
    <source>
        <strain evidence="2">K2</strain>
    </source>
</reference>
<dbReference type="Proteomes" id="UP001249851">
    <property type="component" value="Unassembled WGS sequence"/>
</dbReference>
<protein>
    <submittedName>
        <fullName evidence="2">Uncharacterized protein</fullName>
    </submittedName>
</protein>
<dbReference type="EMBL" id="JARQWQ010000060">
    <property type="protein sequence ID" value="KAK2555778.1"/>
    <property type="molecule type" value="Genomic_DNA"/>
</dbReference>
<comment type="caution">
    <text evidence="2">The sequence shown here is derived from an EMBL/GenBank/DDBJ whole genome shotgun (WGS) entry which is preliminary data.</text>
</comment>
<dbReference type="AlphaFoldDB" id="A0AAD9Q6Z8"/>
<evidence type="ECO:0000313" key="3">
    <source>
        <dbReference type="Proteomes" id="UP001249851"/>
    </source>
</evidence>
<feature type="compositionally biased region" description="Basic and acidic residues" evidence="1">
    <location>
        <begin position="71"/>
        <end position="85"/>
    </location>
</feature>
<reference evidence="2" key="1">
    <citation type="journal article" date="2023" name="G3 (Bethesda)">
        <title>Whole genome assembly and annotation of the endangered Caribbean coral Acropora cervicornis.</title>
        <authorList>
            <person name="Selwyn J.D."/>
            <person name="Vollmer S.V."/>
        </authorList>
    </citation>
    <scope>NUCLEOTIDE SEQUENCE</scope>
    <source>
        <strain evidence="2">K2</strain>
    </source>
</reference>
<evidence type="ECO:0000256" key="1">
    <source>
        <dbReference type="SAM" id="MobiDB-lite"/>
    </source>
</evidence>